<protein>
    <submittedName>
        <fullName evidence="2">DNA primase</fullName>
    </submittedName>
</protein>
<dbReference type="Gene3D" id="3.40.1360.10">
    <property type="match status" value="1"/>
</dbReference>
<dbReference type="Pfam" id="PF01751">
    <property type="entry name" value="Toprim"/>
    <property type="match status" value="1"/>
</dbReference>
<sequence>MAITIIVEGKNDKSRLRRLLTGEVSIVCTFGSLNTDKLESLKKKAGQDEVFLFTDNDASGKKIRGILRDTFPDSEQIYTRRGYAGVEGTPDEYIIQQLEKAGLEEYIIYPPQDPALPMQVTKPSITK</sequence>
<dbReference type="Proteomes" id="UP000215509">
    <property type="component" value="Unassembled WGS sequence"/>
</dbReference>
<dbReference type="RefSeq" id="WP_094013911.1">
    <property type="nucleotide sequence ID" value="NZ_NMQW01000008.1"/>
</dbReference>
<dbReference type="PANTHER" id="PTHR39156">
    <property type="entry name" value="RIBONUCLEASE M5"/>
    <property type="match status" value="1"/>
</dbReference>
<dbReference type="SMART" id="SM00493">
    <property type="entry name" value="TOPRIM"/>
    <property type="match status" value="1"/>
</dbReference>
<dbReference type="GO" id="GO:0043822">
    <property type="term" value="F:ribonuclease M5 activity"/>
    <property type="evidence" value="ECO:0007669"/>
    <property type="project" value="TreeGrafter"/>
</dbReference>
<dbReference type="PROSITE" id="PS50880">
    <property type="entry name" value="TOPRIM"/>
    <property type="match status" value="1"/>
</dbReference>
<evidence type="ECO:0000259" key="1">
    <source>
        <dbReference type="PROSITE" id="PS50880"/>
    </source>
</evidence>
<organism evidence="2 3">
    <name type="scientific">Paenibacillus rigui</name>
    <dbReference type="NCBI Taxonomy" id="554312"/>
    <lineage>
        <taxon>Bacteria</taxon>
        <taxon>Bacillati</taxon>
        <taxon>Bacillota</taxon>
        <taxon>Bacilli</taxon>
        <taxon>Bacillales</taxon>
        <taxon>Paenibacillaceae</taxon>
        <taxon>Paenibacillus</taxon>
    </lineage>
</organism>
<proteinExistence type="predicted"/>
<gene>
    <name evidence="2" type="ORF">CF651_05795</name>
</gene>
<evidence type="ECO:0000313" key="3">
    <source>
        <dbReference type="Proteomes" id="UP000215509"/>
    </source>
</evidence>
<dbReference type="PANTHER" id="PTHR39156:SF2">
    <property type="entry name" value="DNA PRIMASE (BACTERIAL TYPE) AND SMALL PRIMASE-LIKE PROTEINS"/>
    <property type="match status" value="1"/>
</dbReference>
<dbReference type="OrthoDB" id="2417742at2"/>
<keyword evidence="3" id="KW-1185">Reference proteome</keyword>
<accession>A0A229UUZ6</accession>
<feature type="domain" description="Toprim" evidence="1">
    <location>
        <begin position="2"/>
        <end position="86"/>
    </location>
</feature>
<name>A0A229UUZ6_9BACL</name>
<dbReference type="AlphaFoldDB" id="A0A229UUZ6"/>
<dbReference type="GO" id="GO:0006364">
    <property type="term" value="P:rRNA processing"/>
    <property type="evidence" value="ECO:0007669"/>
    <property type="project" value="TreeGrafter"/>
</dbReference>
<dbReference type="EMBL" id="NMQW01000008">
    <property type="protein sequence ID" value="OXM87163.1"/>
    <property type="molecule type" value="Genomic_DNA"/>
</dbReference>
<reference evidence="2 3" key="1">
    <citation type="submission" date="2017-07" db="EMBL/GenBank/DDBJ databases">
        <title>Genome sequencing and assembly of Paenibacillus rigui.</title>
        <authorList>
            <person name="Mayilraj S."/>
        </authorList>
    </citation>
    <scope>NUCLEOTIDE SEQUENCE [LARGE SCALE GENOMIC DNA]</scope>
    <source>
        <strain evidence="2 3">JCM 16352</strain>
    </source>
</reference>
<dbReference type="InterPro" id="IPR006171">
    <property type="entry name" value="TOPRIM_dom"/>
</dbReference>
<dbReference type="SUPFAM" id="SSF110455">
    <property type="entry name" value="Toprim domain"/>
    <property type="match status" value="1"/>
</dbReference>
<comment type="caution">
    <text evidence="2">The sequence shown here is derived from an EMBL/GenBank/DDBJ whole genome shotgun (WGS) entry which is preliminary data.</text>
</comment>
<evidence type="ECO:0000313" key="2">
    <source>
        <dbReference type="EMBL" id="OXM87163.1"/>
    </source>
</evidence>